<proteinExistence type="predicted"/>
<protein>
    <submittedName>
        <fullName evidence="1">Uncharacterized protein</fullName>
    </submittedName>
</protein>
<name>A0ACB9Q8M2_BAUVA</name>
<sequence>MGEKDAGLGLGLSLSLGSVPPLKVNLMQKPPQSVSNQKSSWNDLFQLPDRNSETRSFLRGIDMNLAPSTTVVVDCDDDNGVSSPNSTVSSISGKRCEREGNGDENDAERASCSRGSDDEEGAGGDNSRKKLRLSKEQAVVLEETFKEHNTLNPKQKQALAKQLNLRARQVEVWFQNRRARTKLKQTEVDCEYLKRCCENLTEENRKLQKEVQELRALKLSPQLYMHMNPPTTLTMCPSCERVAVSSASSSSSAAVPAPPNRNPLGPTIQRPVPINPWAAMSIQHRPFDGPAPAPTSRP</sequence>
<dbReference type="Proteomes" id="UP000828941">
    <property type="component" value="Chromosome 1"/>
</dbReference>
<evidence type="ECO:0000313" key="2">
    <source>
        <dbReference type="Proteomes" id="UP000828941"/>
    </source>
</evidence>
<gene>
    <name evidence="1" type="ORF">L6164_000668</name>
</gene>
<organism evidence="1 2">
    <name type="scientific">Bauhinia variegata</name>
    <name type="common">Purple orchid tree</name>
    <name type="synonym">Phanera variegata</name>
    <dbReference type="NCBI Taxonomy" id="167791"/>
    <lineage>
        <taxon>Eukaryota</taxon>
        <taxon>Viridiplantae</taxon>
        <taxon>Streptophyta</taxon>
        <taxon>Embryophyta</taxon>
        <taxon>Tracheophyta</taxon>
        <taxon>Spermatophyta</taxon>
        <taxon>Magnoliopsida</taxon>
        <taxon>eudicotyledons</taxon>
        <taxon>Gunneridae</taxon>
        <taxon>Pentapetalae</taxon>
        <taxon>rosids</taxon>
        <taxon>fabids</taxon>
        <taxon>Fabales</taxon>
        <taxon>Fabaceae</taxon>
        <taxon>Cercidoideae</taxon>
        <taxon>Cercideae</taxon>
        <taxon>Bauhiniinae</taxon>
        <taxon>Bauhinia</taxon>
    </lineage>
</organism>
<evidence type="ECO:0000313" key="1">
    <source>
        <dbReference type="EMBL" id="KAI4356664.1"/>
    </source>
</evidence>
<accession>A0ACB9Q8M2</accession>
<keyword evidence="2" id="KW-1185">Reference proteome</keyword>
<dbReference type="EMBL" id="CM039426">
    <property type="protein sequence ID" value="KAI4356664.1"/>
    <property type="molecule type" value="Genomic_DNA"/>
</dbReference>
<comment type="caution">
    <text evidence="1">The sequence shown here is derived from an EMBL/GenBank/DDBJ whole genome shotgun (WGS) entry which is preliminary data.</text>
</comment>
<reference evidence="1 2" key="1">
    <citation type="journal article" date="2022" name="DNA Res.">
        <title>Chromosomal-level genome assembly of the orchid tree Bauhinia variegata (Leguminosae; Cercidoideae) supports the allotetraploid origin hypothesis of Bauhinia.</title>
        <authorList>
            <person name="Zhong Y."/>
            <person name="Chen Y."/>
            <person name="Zheng D."/>
            <person name="Pang J."/>
            <person name="Liu Y."/>
            <person name="Luo S."/>
            <person name="Meng S."/>
            <person name="Qian L."/>
            <person name="Wei D."/>
            <person name="Dai S."/>
            <person name="Zhou R."/>
        </authorList>
    </citation>
    <scope>NUCLEOTIDE SEQUENCE [LARGE SCALE GENOMIC DNA]</scope>
    <source>
        <strain evidence="1">BV-YZ2020</strain>
    </source>
</reference>